<dbReference type="AlphaFoldDB" id="A0A914XUY5"/>
<organism evidence="1 2">
    <name type="scientific">Panagrolaimus superbus</name>
    <dbReference type="NCBI Taxonomy" id="310955"/>
    <lineage>
        <taxon>Eukaryota</taxon>
        <taxon>Metazoa</taxon>
        <taxon>Ecdysozoa</taxon>
        <taxon>Nematoda</taxon>
        <taxon>Chromadorea</taxon>
        <taxon>Rhabditida</taxon>
        <taxon>Tylenchina</taxon>
        <taxon>Panagrolaimomorpha</taxon>
        <taxon>Panagrolaimoidea</taxon>
        <taxon>Panagrolaimidae</taxon>
        <taxon>Panagrolaimus</taxon>
    </lineage>
</organism>
<reference evidence="2" key="1">
    <citation type="submission" date="2022-11" db="UniProtKB">
        <authorList>
            <consortium name="WormBaseParasite"/>
        </authorList>
    </citation>
    <scope>IDENTIFICATION</scope>
</reference>
<name>A0A914XUY5_9BILA</name>
<evidence type="ECO:0000313" key="2">
    <source>
        <dbReference type="WBParaSite" id="PSU_v2.g10354.t1"/>
    </source>
</evidence>
<proteinExistence type="predicted"/>
<dbReference type="WBParaSite" id="PSU_v2.g10354.t1">
    <property type="protein sequence ID" value="PSU_v2.g10354.t1"/>
    <property type="gene ID" value="PSU_v2.g10354"/>
</dbReference>
<keyword evidence="1" id="KW-1185">Reference proteome</keyword>
<accession>A0A914XUY5</accession>
<dbReference type="Proteomes" id="UP000887577">
    <property type="component" value="Unplaced"/>
</dbReference>
<protein>
    <submittedName>
        <fullName evidence="2">MATH domain-containing protein</fullName>
    </submittedName>
</protein>
<evidence type="ECO:0000313" key="1">
    <source>
        <dbReference type="Proteomes" id="UP000887577"/>
    </source>
</evidence>
<sequence>MSLFLQERINEPQKDKIVFTLPIIRELDVNDNFIDASFTTCYEMGSAMWTLSLIENEIQITTFCDMFPENNIKRFQNGNCFVSYTLFYDTDMRFVFYSSLRIQMNKSEDSFSTPDGYMEKYGQALAEGKVSKIVMHFELHLPLKYFLRPFDDPSSYLSKGCKGYPKDPKTDYKFAFLNQSDYIIKCQDGSVSAVKSIVYISCLAEFTNIMDALDEEFLVLNPIDPTATVSCLTENIRLMKATEIAVDHSVDVVKPCITFLHTLCFEMPKCYDLDFVKRLFKVIDFFKPLQKKLIVNSIEKSLCENILGVFEIQPIL</sequence>